<dbReference type="InterPro" id="IPR030457">
    <property type="entry name" value="ELO_CS"/>
</dbReference>
<evidence type="ECO:0000256" key="7">
    <source>
        <dbReference type="ARBA" id="ARBA00022989"/>
    </source>
</evidence>
<keyword evidence="7 12" id="KW-1133">Transmembrane helix</keyword>
<comment type="catalytic activity">
    <reaction evidence="11">
        <text>a very-long-chain acyl-CoA + malonyl-CoA + H(+) = a very-long-chain 3-oxoacyl-CoA + CO2 + CoA</text>
        <dbReference type="Rhea" id="RHEA:32727"/>
        <dbReference type="ChEBI" id="CHEBI:15378"/>
        <dbReference type="ChEBI" id="CHEBI:16526"/>
        <dbReference type="ChEBI" id="CHEBI:57287"/>
        <dbReference type="ChEBI" id="CHEBI:57384"/>
        <dbReference type="ChEBI" id="CHEBI:90725"/>
        <dbReference type="ChEBI" id="CHEBI:90736"/>
        <dbReference type="EC" id="2.3.1.199"/>
    </reaction>
</comment>
<keyword evidence="4 12" id="KW-0808">Transferase</keyword>
<dbReference type="Pfam" id="PF01151">
    <property type="entry name" value="ELO"/>
    <property type="match status" value="1"/>
</dbReference>
<reference evidence="14 15" key="2">
    <citation type="submission" date="2016-08" db="EMBL/GenBank/DDBJ databases">
        <title>Pervasive Adenine N6-methylation of Active Genes in Fungi.</title>
        <authorList>
            <consortium name="DOE Joint Genome Institute"/>
            <person name="Mondo S.J."/>
            <person name="Dannebaum R.O."/>
            <person name="Kuo R.C."/>
            <person name="Labutti K."/>
            <person name="Haridas S."/>
            <person name="Kuo A."/>
            <person name="Salamov A."/>
            <person name="Ahrendt S.R."/>
            <person name="Lipzen A."/>
            <person name="Sullivan W."/>
            <person name="Andreopoulos W.B."/>
            <person name="Clum A."/>
            <person name="Lindquist E."/>
            <person name="Daum C."/>
            <person name="Ramamoorthy G.K."/>
            <person name="Gryganskyi A."/>
            <person name="Culley D."/>
            <person name="Magnuson J.K."/>
            <person name="James T.Y."/>
            <person name="O'Malley M.A."/>
            <person name="Stajich J.E."/>
            <person name="Spatafora J.W."/>
            <person name="Visel A."/>
            <person name="Grigoriev I.V."/>
        </authorList>
    </citation>
    <scope>NUCLEOTIDE SEQUENCE [LARGE SCALE GENOMIC DNA]</scope>
    <source>
        <strain evidence="15">finn</strain>
    </source>
</reference>
<evidence type="ECO:0000256" key="11">
    <source>
        <dbReference type="ARBA" id="ARBA00047375"/>
    </source>
</evidence>
<evidence type="ECO:0000256" key="1">
    <source>
        <dbReference type="ARBA" id="ARBA00004141"/>
    </source>
</evidence>
<organism evidence="14 15">
    <name type="scientific">Piromyces finnis</name>
    <dbReference type="NCBI Taxonomy" id="1754191"/>
    <lineage>
        <taxon>Eukaryota</taxon>
        <taxon>Fungi</taxon>
        <taxon>Fungi incertae sedis</taxon>
        <taxon>Chytridiomycota</taxon>
        <taxon>Chytridiomycota incertae sedis</taxon>
        <taxon>Neocallimastigomycetes</taxon>
        <taxon>Neocallimastigales</taxon>
        <taxon>Neocallimastigaceae</taxon>
        <taxon>Piromyces</taxon>
    </lineage>
</organism>
<evidence type="ECO:0000256" key="9">
    <source>
        <dbReference type="ARBA" id="ARBA00023136"/>
    </source>
</evidence>
<dbReference type="EMBL" id="MCFH01000014">
    <property type="protein sequence ID" value="ORX52997.1"/>
    <property type="molecule type" value="Genomic_DNA"/>
</dbReference>
<feature type="transmembrane region" description="Helical" evidence="12">
    <location>
        <begin position="149"/>
        <end position="166"/>
    </location>
</feature>
<comment type="subcellular location">
    <subcellularLocation>
        <location evidence="1">Membrane</location>
        <topology evidence="1">Multi-pass membrane protein</topology>
    </subcellularLocation>
</comment>
<evidence type="ECO:0000256" key="12">
    <source>
        <dbReference type="RuleBase" id="RU361115"/>
    </source>
</evidence>
<sequence length="317" mass="37111">MSVIIDTIQKSVVQGVEAISRQPWDKFTFENKISPLSTAKEVFIGFCAYFAVIFGVQYVMRKYNIKPLQLKWPFFFHNCILSIVSAALLSGFAYNLYPIMRKHGILYALCNEGSYTQQMELLYYLNYLVKWWEFVDTLFLVLKRKKLEFLHVYHHSFTMVLCYVELMGRVSVSWLVITINLAVHVIMYYYYARTSVIKKRVWWKKYLTTMQIVQFIIDVAIIYAILIANNIYKIAPNFIFAFPCAGTDFSHVFGCLIVTSYLFLFIDFFKKTYNKSKNAKKPASKGKVESKKNTKKQSNLRHRNKKNAGHDSAFSEN</sequence>
<dbReference type="GO" id="GO:0009922">
    <property type="term" value="F:fatty acid elongase activity"/>
    <property type="evidence" value="ECO:0007669"/>
    <property type="project" value="UniProtKB-EC"/>
</dbReference>
<evidence type="ECO:0000256" key="10">
    <source>
        <dbReference type="ARBA" id="ARBA00023160"/>
    </source>
</evidence>
<keyword evidence="9 12" id="KW-0472">Membrane</keyword>
<dbReference type="PANTHER" id="PTHR11157:SF134">
    <property type="entry name" value="ELONGATION OF FATTY ACIDS PROTEIN 1-RELATED"/>
    <property type="match status" value="1"/>
</dbReference>
<feature type="transmembrane region" description="Helical" evidence="12">
    <location>
        <begin position="212"/>
        <end position="231"/>
    </location>
</feature>
<evidence type="ECO:0000256" key="4">
    <source>
        <dbReference type="ARBA" id="ARBA00022679"/>
    </source>
</evidence>
<keyword evidence="15" id="KW-1185">Reference proteome</keyword>
<feature type="transmembrane region" description="Helical" evidence="12">
    <location>
        <begin position="172"/>
        <end position="191"/>
    </location>
</feature>
<evidence type="ECO:0000256" key="8">
    <source>
        <dbReference type="ARBA" id="ARBA00023098"/>
    </source>
</evidence>
<dbReference type="InterPro" id="IPR002076">
    <property type="entry name" value="ELO_fam"/>
</dbReference>
<evidence type="ECO:0000256" key="2">
    <source>
        <dbReference type="ARBA" id="ARBA00007263"/>
    </source>
</evidence>
<keyword evidence="3 12" id="KW-0444">Lipid biosynthesis</keyword>
<dbReference type="GO" id="GO:0034625">
    <property type="term" value="P:fatty acid elongation, monounsaturated fatty acid"/>
    <property type="evidence" value="ECO:0007669"/>
    <property type="project" value="TreeGrafter"/>
</dbReference>
<gene>
    <name evidence="14" type="ORF">BCR36DRAFT_324110</name>
</gene>
<dbReference type="GO" id="GO:0042761">
    <property type="term" value="P:very long-chain fatty acid biosynthetic process"/>
    <property type="evidence" value="ECO:0007669"/>
    <property type="project" value="TreeGrafter"/>
</dbReference>
<accession>A0A1Y1VCU5</accession>
<evidence type="ECO:0000256" key="6">
    <source>
        <dbReference type="ARBA" id="ARBA00022832"/>
    </source>
</evidence>
<dbReference type="GO" id="GO:0005789">
    <property type="term" value="C:endoplasmic reticulum membrane"/>
    <property type="evidence" value="ECO:0007669"/>
    <property type="project" value="TreeGrafter"/>
</dbReference>
<dbReference type="GO" id="GO:0019367">
    <property type="term" value="P:fatty acid elongation, saturated fatty acid"/>
    <property type="evidence" value="ECO:0007669"/>
    <property type="project" value="TreeGrafter"/>
</dbReference>
<dbReference type="OrthoDB" id="434092at2759"/>
<evidence type="ECO:0000256" key="13">
    <source>
        <dbReference type="SAM" id="MobiDB-lite"/>
    </source>
</evidence>
<dbReference type="EC" id="2.3.1.-" evidence="12"/>
<dbReference type="STRING" id="1754191.A0A1Y1VCU5"/>
<evidence type="ECO:0000256" key="5">
    <source>
        <dbReference type="ARBA" id="ARBA00022692"/>
    </source>
</evidence>
<name>A0A1Y1VCU5_9FUNG</name>
<evidence type="ECO:0000313" key="15">
    <source>
        <dbReference type="Proteomes" id="UP000193719"/>
    </source>
</evidence>
<feature type="transmembrane region" description="Helical" evidence="12">
    <location>
        <begin position="72"/>
        <end position="94"/>
    </location>
</feature>
<evidence type="ECO:0000256" key="3">
    <source>
        <dbReference type="ARBA" id="ARBA00022516"/>
    </source>
</evidence>
<dbReference type="Proteomes" id="UP000193719">
    <property type="component" value="Unassembled WGS sequence"/>
</dbReference>
<keyword evidence="8 12" id="KW-0443">Lipid metabolism</keyword>
<dbReference type="PANTHER" id="PTHR11157">
    <property type="entry name" value="FATTY ACID ACYL TRANSFERASE-RELATED"/>
    <property type="match status" value="1"/>
</dbReference>
<reference evidence="14 15" key="1">
    <citation type="submission" date="2016-08" db="EMBL/GenBank/DDBJ databases">
        <title>Genomes of anaerobic fungi encode conserved fungal cellulosomes for biomass hydrolysis.</title>
        <authorList>
            <consortium name="DOE Joint Genome Institute"/>
            <person name="Haitjema C.H."/>
            <person name="Gilmore S.P."/>
            <person name="Henske J.K."/>
            <person name="Solomon K.V."/>
            <person name="De Groot R."/>
            <person name="Kuo A."/>
            <person name="Mondo S.J."/>
            <person name="Salamov A.A."/>
            <person name="Labutti K."/>
            <person name="Zhao Z."/>
            <person name="Chiniquy J."/>
            <person name="Barry K."/>
            <person name="Brewer H.M."/>
            <person name="Purvine S.O."/>
            <person name="Wright A.T."/>
            <person name="Boxma B."/>
            <person name="Van Alen T."/>
            <person name="Hackstein J.H."/>
            <person name="Baker S.E."/>
            <person name="Grigoriev I.V."/>
            <person name="O'Malley M.A."/>
        </authorList>
    </citation>
    <scope>NUCLEOTIDE SEQUENCE [LARGE SCALE GENOMIC DNA]</scope>
    <source>
        <strain evidence="15">finn</strain>
    </source>
</reference>
<feature type="transmembrane region" description="Helical" evidence="12">
    <location>
        <begin position="42"/>
        <end position="60"/>
    </location>
</feature>
<keyword evidence="6 12" id="KW-0276">Fatty acid metabolism</keyword>
<feature type="region of interest" description="Disordered" evidence="13">
    <location>
        <begin position="276"/>
        <end position="317"/>
    </location>
</feature>
<dbReference type="GO" id="GO:0030148">
    <property type="term" value="P:sphingolipid biosynthetic process"/>
    <property type="evidence" value="ECO:0007669"/>
    <property type="project" value="TreeGrafter"/>
</dbReference>
<comment type="similarity">
    <text evidence="2 12">Belongs to the ELO family.</text>
</comment>
<dbReference type="AlphaFoldDB" id="A0A1Y1VCU5"/>
<comment type="catalytic activity">
    <reaction evidence="12">
        <text>an acyl-CoA + malonyl-CoA + H(+) = a 3-oxoacyl-CoA + CO2 + CoA</text>
        <dbReference type="Rhea" id="RHEA:50252"/>
        <dbReference type="ChEBI" id="CHEBI:15378"/>
        <dbReference type="ChEBI" id="CHEBI:16526"/>
        <dbReference type="ChEBI" id="CHEBI:57287"/>
        <dbReference type="ChEBI" id="CHEBI:57384"/>
        <dbReference type="ChEBI" id="CHEBI:58342"/>
        <dbReference type="ChEBI" id="CHEBI:90726"/>
    </reaction>
    <physiologicalReaction direction="left-to-right" evidence="12">
        <dbReference type="Rhea" id="RHEA:50253"/>
    </physiologicalReaction>
</comment>
<feature type="compositionally biased region" description="Basic residues" evidence="13">
    <location>
        <begin position="293"/>
        <end position="307"/>
    </location>
</feature>
<keyword evidence="5 12" id="KW-0812">Transmembrane</keyword>
<keyword evidence="10 12" id="KW-0275">Fatty acid biosynthesis</keyword>
<feature type="transmembrane region" description="Helical" evidence="12">
    <location>
        <begin position="251"/>
        <end position="269"/>
    </location>
</feature>
<evidence type="ECO:0000313" key="14">
    <source>
        <dbReference type="EMBL" id="ORX52997.1"/>
    </source>
</evidence>
<protein>
    <recommendedName>
        <fullName evidence="12">Elongation of fatty acids protein</fullName>
        <ecNumber evidence="12">2.3.1.-</ecNumber>
    </recommendedName>
</protein>
<proteinExistence type="inferred from homology"/>
<comment type="caution">
    <text evidence="14">The sequence shown here is derived from an EMBL/GenBank/DDBJ whole genome shotgun (WGS) entry which is preliminary data.</text>
</comment>
<dbReference type="PROSITE" id="PS01188">
    <property type="entry name" value="ELO"/>
    <property type="match status" value="1"/>
</dbReference>
<dbReference type="GO" id="GO:0034626">
    <property type="term" value="P:fatty acid elongation, polyunsaturated fatty acid"/>
    <property type="evidence" value="ECO:0007669"/>
    <property type="project" value="TreeGrafter"/>
</dbReference>